<reference evidence="1" key="1">
    <citation type="journal article" date="2010" name="BMC Genomics">
        <title>Genomes of three tomato pathogens within the Ralstonia solanacearum species complex reveal significant evolutionary divergence.</title>
        <authorList>
            <person name="Remenant B."/>
            <person name="Coupat-Goutaland B."/>
            <person name="Guidot A."/>
            <person name="Cellier G."/>
            <person name="Wicker E."/>
            <person name="Allen C."/>
            <person name="Fegan M."/>
            <person name="Pruvost O."/>
            <person name="Elbaz M."/>
            <person name="Calteau A."/>
            <person name="Salvignol G."/>
            <person name="Mornico D."/>
            <person name="Mangenot S."/>
            <person name="Barbe V."/>
            <person name="Medigue C."/>
            <person name="Prior P."/>
        </authorList>
    </citation>
    <scope>NUCLEOTIDE SEQUENCE [LARGE SCALE GENOMIC DNA]</scope>
    <source>
        <strain evidence="1">CFBP2957</strain>
        <plasmid evidence="1">RCFBPv3_mp</plasmid>
    </source>
</reference>
<name>D8P496_RALSL</name>
<sequence length="31" mass="3639">MVRSPEFEFDIDLLPQQRVDALTQRVAMFGE</sequence>
<protein>
    <submittedName>
        <fullName evidence="1">Uncharacterized protein</fullName>
    </submittedName>
</protein>
<organism evidence="1">
    <name type="scientific">Ralstonia solanacearum CFBP2957</name>
    <dbReference type="NCBI Taxonomy" id="859656"/>
    <lineage>
        <taxon>Bacteria</taxon>
        <taxon>Pseudomonadati</taxon>
        <taxon>Pseudomonadota</taxon>
        <taxon>Betaproteobacteria</taxon>
        <taxon>Burkholderiales</taxon>
        <taxon>Burkholderiaceae</taxon>
        <taxon>Ralstonia</taxon>
        <taxon>Ralstonia solanacearum species complex</taxon>
    </lineage>
</organism>
<proteinExistence type="predicted"/>
<reference evidence="1" key="2">
    <citation type="submission" date="2010-02" db="EMBL/GenBank/DDBJ databases">
        <authorList>
            <person name="Genoscope - CEA"/>
        </authorList>
    </citation>
    <scope>NUCLEOTIDE SEQUENCE</scope>
    <source>
        <strain evidence="1">CFBP2957</strain>
        <plasmid evidence="1">RCFBPv3_mp</plasmid>
    </source>
</reference>
<geneLocation type="plasmid" evidence="1">
    <name>RCFBPv3_mp</name>
</geneLocation>
<dbReference type="AlphaFoldDB" id="D8P496"/>
<evidence type="ECO:0000313" key="1">
    <source>
        <dbReference type="EMBL" id="CBJ53732.1"/>
    </source>
</evidence>
<gene>
    <name evidence="1" type="ORF">RCFBP_mp20306</name>
</gene>
<keyword evidence="1" id="KW-0614">Plasmid</keyword>
<dbReference type="EMBL" id="FP885907">
    <property type="protein sequence ID" value="CBJ53732.1"/>
    <property type="molecule type" value="Genomic_DNA"/>
</dbReference>
<accession>D8P496</accession>